<sequence length="86" mass="9390">MATAVLNGLGPYLPLTEQYRHCQSSPCGKLAGSRQQSMHLLDGCFGKRPKVSDDHENGDDDEIPFNYSSPTSPHTTRSMDLPAESP</sequence>
<comment type="caution">
    <text evidence="2">The sequence shown here is derived from an EMBL/GenBank/DDBJ whole genome shotgun (WGS) entry which is preliminary data.</text>
</comment>
<dbReference type="Proteomes" id="UP000246991">
    <property type="component" value="Unassembled WGS sequence"/>
</dbReference>
<proteinExistence type="predicted"/>
<accession>A0A317SW78</accession>
<dbReference type="AlphaFoldDB" id="A0A317SW78"/>
<dbReference type="EMBL" id="PYWC01000013">
    <property type="protein sequence ID" value="PWW78688.1"/>
    <property type="molecule type" value="Genomic_DNA"/>
</dbReference>
<protein>
    <submittedName>
        <fullName evidence="2">Uncharacterized protein</fullName>
    </submittedName>
</protein>
<keyword evidence="3" id="KW-1185">Reference proteome</keyword>
<feature type="region of interest" description="Disordered" evidence="1">
    <location>
        <begin position="44"/>
        <end position="86"/>
    </location>
</feature>
<feature type="compositionally biased region" description="Polar residues" evidence="1">
    <location>
        <begin position="66"/>
        <end position="78"/>
    </location>
</feature>
<reference evidence="2 3" key="1">
    <citation type="submission" date="2018-03" db="EMBL/GenBank/DDBJ databases">
        <title>Genomes of Pezizomycetes fungi and the evolution of truffles.</title>
        <authorList>
            <person name="Murat C."/>
            <person name="Payen T."/>
            <person name="Noel B."/>
            <person name="Kuo A."/>
            <person name="Martin F.M."/>
        </authorList>
    </citation>
    <scope>NUCLEOTIDE SEQUENCE [LARGE SCALE GENOMIC DNA]</scope>
    <source>
        <strain evidence="2">091103-1</strain>
    </source>
</reference>
<evidence type="ECO:0000256" key="1">
    <source>
        <dbReference type="SAM" id="MobiDB-lite"/>
    </source>
</evidence>
<feature type="non-terminal residue" evidence="2">
    <location>
        <position position="86"/>
    </location>
</feature>
<organism evidence="2 3">
    <name type="scientific">Tuber magnatum</name>
    <name type="common">white Piedmont truffle</name>
    <dbReference type="NCBI Taxonomy" id="42249"/>
    <lineage>
        <taxon>Eukaryota</taxon>
        <taxon>Fungi</taxon>
        <taxon>Dikarya</taxon>
        <taxon>Ascomycota</taxon>
        <taxon>Pezizomycotina</taxon>
        <taxon>Pezizomycetes</taxon>
        <taxon>Pezizales</taxon>
        <taxon>Tuberaceae</taxon>
        <taxon>Tuber</taxon>
    </lineage>
</organism>
<gene>
    <name evidence="2" type="ORF">C7212DRAFT_309000</name>
</gene>
<evidence type="ECO:0000313" key="3">
    <source>
        <dbReference type="Proteomes" id="UP000246991"/>
    </source>
</evidence>
<name>A0A317SW78_9PEZI</name>
<evidence type="ECO:0000313" key="2">
    <source>
        <dbReference type="EMBL" id="PWW78688.1"/>
    </source>
</evidence>